<keyword evidence="3" id="KW-1185">Reference proteome</keyword>
<accession>A0A1C4U443</accession>
<reference evidence="3" key="1">
    <citation type="submission" date="2016-06" db="EMBL/GenBank/DDBJ databases">
        <authorList>
            <person name="Varghese N."/>
            <person name="Submissions Spin"/>
        </authorList>
    </citation>
    <scope>NUCLEOTIDE SEQUENCE [LARGE SCALE GENOMIC DNA]</scope>
    <source>
        <strain evidence="3">DSM 43816</strain>
    </source>
</reference>
<feature type="compositionally biased region" description="Basic and acidic residues" evidence="1">
    <location>
        <begin position="52"/>
        <end position="76"/>
    </location>
</feature>
<dbReference type="AlphaFoldDB" id="A0A1C4U443"/>
<dbReference type="Proteomes" id="UP000198253">
    <property type="component" value="Chromosome I"/>
</dbReference>
<evidence type="ECO:0000313" key="2">
    <source>
        <dbReference type="EMBL" id="SCE66483.1"/>
    </source>
</evidence>
<evidence type="ECO:0000313" key="3">
    <source>
        <dbReference type="Proteomes" id="UP000198253"/>
    </source>
</evidence>
<gene>
    <name evidence="2" type="ORF">GA0070618_0001</name>
</gene>
<name>A0A1C4U443_MICEC</name>
<dbReference type="EMBL" id="LT607413">
    <property type="protein sequence ID" value="SCE66483.1"/>
    <property type="molecule type" value="Genomic_DNA"/>
</dbReference>
<evidence type="ECO:0000256" key="1">
    <source>
        <dbReference type="SAM" id="MobiDB-lite"/>
    </source>
</evidence>
<organism evidence="2 3">
    <name type="scientific">Micromonospora echinospora</name>
    <name type="common">Micromonospora purpurea</name>
    <dbReference type="NCBI Taxonomy" id="1877"/>
    <lineage>
        <taxon>Bacteria</taxon>
        <taxon>Bacillati</taxon>
        <taxon>Actinomycetota</taxon>
        <taxon>Actinomycetes</taxon>
        <taxon>Micromonosporales</taxon>
        <taxon>Micromonosporaceae</taxon>
        <taxon>Micromonospora</taxon>
    </lineage>
</organism>
<feature type="non-terminal residue" evidence="2">
    <location>
        <position position="1"/>
    </location>
</feature>
<proteinExistence type="predicted"/>
<dbReference type="InParanoid" id="A0A1C4U443"/>
<protein>
    <submittedName>
        <fullName evidence="2">Uncharacterized protein</fullName>
    </submittedName>
</protein>
<feature type="region of interest" description="Disordered" evidence="1">
    <location>
        <begin position="48"/>
        <end position="76"/>
    </location>
</feature>
<sequence>TSTRPSPARTARGAAGWVRWLTSCSLSCYYCPPLRSARCSCRRCWATTDPPDPLKGRHSTPERRPFSRTRKEASEC</sequence>